<feature type="transmembrane region" description="Helical" evidence="4">
    <location>
        <begin position="335"/>
        <end position="354"/>
    </location>
</feature>
<evidence type="ECO:0000256" key="1">
    <source>
        <dbReference type="ARBA" id="ARBA00004141"/>
    </source>
</evidence>
<organism evidence="6 7">
    <name type="scientific">Sporothrix stenoceras</name>
    <dbReference type="NCBI Taxonomy" id="5173"/>
    <lineage>
        <taxon>Eukaryota</taxon>
        <taxon>Fungi</taxon>
        <taxon>Dikarya</taxon>
        <taxon>Ascomycota</taxon>
        <taxon>Pezizomycotina</taxon>
        <taxon>Sordariomycetes</taxon>
        <taxon>Sordariomycetidae</taxon>
        <taxon>Ophiostomatales</taxon>
        <taxon>Ophiostomataceae</taxon>
        <taxon>Sporothrix</taxon>
    </lineage>
</organism>
<feature type="domain" description="Major facilitator superfamily (MFS) profile" evidence="5">
    <location>
        <begin position="92"/>
        <end position="497"/>
    </location>
</feature>
<dbReference type="Gene3D" id="1.20.1250.20">
    <property type="entry name" value="MFS general substrate transporter like domains"/>
    <property type="match status" value="1"/>
</dbReference>
<feature type="transmembrane region" description="Helical" evidence="4">
    <location>
        <begin position="442"/>
        <end position="460"/>
    </location>
</feature>
<accession>A0ABR3ZPC8</accession>
<gene>
    <name evidence="6" type="ORF">Sste5346_001774</name>
</gene>
<keyword evidence="7" id="KW-1185">Reference proteome</keyword>
<evidence type="ECO:0000313" key="6">
    <source>
        <dbReference type="EMBL" id="KAL1901369.1"/>
    </source>
</evidence>
<name>A0ABR3ZPC8_9PEZI</name>
<dbReference type="Pfam" id="PF07690">
    <property type="entry name" value="MFS_1"/>
    <property type="match status" value="1"/>
</dbReference>
<dbReference type="InterPro" id="IPR036259">
    <property type="entry name" value="MFS_trans_sf"/>
</dbReference>
<reference evidence="6 7" key="1">
    <citation type="journal article" date="2024" name="IMA Fungus">
        <title>IMA Genome - F19 : A genome assembly and annotation guide to empower mycologists, including annotated draft genome sequences of Ceratocystis pirilliformis, Diaporthe australafricana, Fusarium ophioides, Paecilomyces lecythidis, and Sporothrix stenoceras.</title>
        <authorList>
            <person name="Aylward J."/>
            <person name="Wilson A.M."/>
            <person name="Visagie C.M."/>
            <person name="Spraker J."/>
            <person name="Barnes I."/>
            <person name="Buitendag C."/>
            <person name="Ceriani C."/>
            <person name="Del Mar Angel L."/>
            <person name="du Plessis D."/>
            <person name="Fuchs T."/>
            <person name="Gasser K."/>
            <person name="Kramer D."/>
            <person name="Li W."/>
            <person name="Munsamy K."/>
            <person name="Piso A."/>
            <person name="Price J.L."/>
            <person name="Sonnekus B."/>
            <person name="Thomas C."/>
            <person name="van der Nest A."/>
            <person name="van Dijk A."/>
            <person name="van Heerden A."/>
            <person name="van Vuuren N."/>
            <person name="Yilmaz N."/>
            <person name="Duong T.A."/>
            <person name="van der Merwe N.A."/>
            <person name="Wingfield M.J."/>
            <person name="Wingfield B.D."/>
        </authorList>
    </citation>
    <scope>NUCLEOTIDE SEQUENCE [LARGE SCALE GENOMIC DNA]</scope>
    <source>
        <strain evidence="6 7">CMW 5346</strain>
    </source>
</reference>
<dbReference type="InterPro" id="IPR020846">
    <property type="entry name" value="MFS_dom"/>
</dbReference>
<feature type="transmembrane region" description="Helical" evidence="4">
    <location>
        <begin position="163"/>
        <end position="182"/>
    </location>
</feature>
<dbReference type="PANTHER" id="PTHR11360">
    <property type="entry name" value="MONOCARBOXYLATE TRANSPORTER"/>
    <property type="match status" value="1"/>
</dbReference>
<comment type="caution">
    <text evidence="6">The sequence shown here is derived from an EMBL/GenBank/DDBJ whole genome shotgun (WGS) entry which is preliminary data.</text>
</comment>
<evidence type="ECO:0000256" key="3">
    <source>
        <dbReference type="SAM" id="MobiDB-lite"/>
    </source>
</evidence>
<dbReference type="InterPro" id="IPR011701">
    <property type="entry name" value="MFS"/>
</dbReference>
<feature type="transmembrane region" description="Helical" evidence="4">
    <location>
        <begin position="406"/>
        <end position="430"/>
    </location>
</feature>
<comment type="similarity">
    <text evidence="2">Belongs to the major facilitator superfamily. Monocarboxylate porter (TC 2.A.1.13) family.</text>
</comment>
<keyword evidence="4" id="KW-0812">Transmembrane</keyword>
<evidence type="ECO:0000256" key="2">
    <source>
        <dbReference type="ARBA" id="ARBA00006727"/>
    </source>
</evidence>
<feature type="region of interest" description="Disordered" evidence="3">
    <location>
        <begin position="1"/>
        <end position="61"/>
    </location>
</feature>
<dbReference type="InterPro" id="IPR050327">
    <property type="entry name" value="Proton-linked_MCT"/>
</dbReference>
<feature type="transmembrane region" description="Helical" evidence="4">
    <location>
        <begin position="188"/>
        <end position="211"/>
    </location>
</feature>
<proteinExistence type="inferred from homology"/>
<dbReference type="PANTHER" id="PTHR11360:SF234">
    <property type="entry name" value="MFS-TYPE TRANSPORTER DBAD-RELATED"/>
    <property type="match status" value="1"/>
</dbReference>
<keyword evidence="4" id="KW-0472">Membrane</keyword>
<feature type="transmembrane region" description="Helical" evidence="4">
    <location>
        <begin position="97"/>
        <end position="117"/>
    </location>
</feature>
<comment type="subcellular location">
    <subcellularLocation>
        <location evidence="1">Membrane</location>
        <topology evidence="1">Multi-pass membrane protein</topology>
    </subcellularLocation>
</comment>
<sequence>MDSKEDRMTSSGSDTDMQETHRWRIDDGRSNIDPEKADDTVDAPSSEGGEETEEPTTTQTEQAALATTIAPALPADAPAAPAAGGIPDGGLRAWLQVLGSWVIMVETFGLVNTFGVYQTFYETDLLVGKKGGSATEIAWVGSLQVALLLIGGVIAGPLYDAGYFIYLIASGLFLIVFGLFMTSLCTEYWQIILAQGLTVGLGMGLSFTPSNAILAQYFHKKRALAIGISSSGSPLAGIVFPILFSRVQPHIGSAWATRIIAFILLGLAIVPIVFMRPRVAPSHARRALIDTSAFKELPYMAMVIGNCLVFMCVFVPFFFIQLFGERRGIGDNDFSPFYLVTMLNVGSVFGRILPNAIAQRYGSINLILVCTVVSSILLFGWMGIVSESAGATALNGAGSTYLAGTIVFSLLYGLFSGGIVSLIASVIMGLTKDMSRVGTRMGMTFFATGIACLIGPPIAGSILGDGFSNTKWMGMIGFAATSVTLGTVSFFVTRYGVWRENKKIVA</sequence>
<feature type="transmembrane region" description="Helical" evidence="4">
    <location>
        <begin position="297"/>
        <end position="323"/>
    </location>
</feature>
<dbReference type="Proteomes" id="UP001583186">
    <property type="component" value="Unassembled WGS sequence"/>
</dbReference>
<evidence type="ECO:0000256" key="4">
    <source>
        <dbReference type="SAM" id="Phobius"/>
    </source>
</evidence>
<feature type="transmembrane region" description="Helical" evidence="4">
    <location>
        <begin position="223"/>
        <end position="243"/>
    </location>
</feature>
<evidence type="ECO:0000259" key="5">
    <source>
        <dbReference type="PROSITE" id="PS50850"/>
    </source>
</evidence>
<protein>
    <recommendedName>
        <fullName evidence="5">Major facilitator superfamily (MFS) profile domain-containing protein</fullName>
    </recommendedName>
</protein>
<evidence type="ECO:0000313" key="7">
    <source>
        <dbReference type="Proteomes" id="UP001583186"/>
    </source>
</evidence>
<dbReference type="PROSITE" id="PS50850">
    <property type="entry name" value="MFS"/>
    <property type="match status" value="1"/>
</dbReference>
<feature type="transmembrane region" description="Helical" evidence="4">
    <location>
        <begin position="366"/>
        <end position="386"/>
    </location>
</feature>
<feature type="compositionally biased region" description="Basic and acidic residues" evidence="3">
    <location>
        <begin position="18"/>
        <end position="39"/>
    </location>
</feature>
<feature type="transmembrane region" description="Helical" evidence="4">
    <location>
        <begin position="472"/>
        <end position="493"/>
    </location>
</feature>
<dbReference type="EMBL" id="JAWCUI010000007">
    <property type="protein sequence ID" value="KAL1901369.1"/>
    <property type="molecule type" value="Genomic_DNA"/>
</dbReference>
<feature type="transmembrane region" description="Helical" evidence="4">
    <location>
        <begin position="255"/>
        <end position="276"/>
    </location>
</feature>
<dbReference type="SUPFAM" id="SSF103473">
    <property type="entry name" value="MFS general substrate transporter"/>
    <property type="match status" value="1"/>
</dbReference>
<feature type="transmembrane region" description="Helical" evidence="4">
    <location>
        <begin position="137"/>
        <end position="156"/>
    </location>
</feature>
<keyword evidence="4" id="KW-1133">Transmembrane helix</keyword>